<dbReference type="PANTHER" id="PTHR30629:SF2">
    <property type="entry name" value="PROPHAGE INTEGRASE INTS-RELATED"/>
    <property type="match status" value="1"/>
</dbReference>
<dbReference type="AlphaFoldDB" id="A0A0K6ISL4"/>
<dbReference type="InterPro" id="IPR013762">
    <property type="entry name" value="Integrase-like_cat_sf"/>
</dbReference>
<evidence type="ECO:0000313" key="7">
    <source>
        <dbReference type="Proteomes" id="UP000182769"/>
    </source>
</evidence>
<evidence type="ECO:0000256" key="4">
    <source>
        <dbReference type="ARBA" id="ARBA00023172"/>
    </source>
</evidence>
<evidence type="ECO:0000256" key="3">
    <source>
        <dbReference type="ARBA" id="ARBA00023125"/>
    </source>
</evidence>
<dbReference type="GO" id="GO:0006310">
    <property type="term" value="P:DNA recombination"/>
    <property type="evidence" value="ECO:0007669"/>
    <property type="project" value="UniProtKB-KW"/>
</dbReference>
<gene>
    <name evidence="6" type="ORF">Ga0061065_11517</name>
</gene>
<dbReference type="GO" id="GO:0003677">
    <property type="term" value="F:DNA binding"/>
    <property type="evidence" value="ECO:0007669"/>
    <property type="project" value="UniProtKB-KW"/>
</dbReference>
<dbReference type="OrthoDB" id="9795573at2"/>
<dbReference type="Pfam" id="PF00589">
    <property type="entry name" value="Phage_integrase"/>
    <property type="match status" value="1"/>
</dbReference>
<dbReference type="Proteomes" id="UP000182769">
    <property type="component" value="Unassembled WGS sequence"/>
</dbReference>
<reference evidence="7" key="1">
    <citation type="submission" date="2015-08" db="EMBL/GenBank/DDBJ databases">
        <authorList>
            <person name="Varghese N."/>
        </authorList>
    </citation>
    <scope>NUCLEOTIDE SEQUENCE [LARGE SCALE GENOMIC DNA]</scope>
    <source>
        <strain evidence="7">JCM 18476</strain>
    </source>
</reference>
<dbReference type="InterPro" id="IPR002104">
    <property type="entry name" value="Integrase_catalytic"/>
</dbReference>
<keyword evidence="3" id="KW-0238">DNA-binding</keyword>
<dbReference type="PANTHER" id="PTHR30629">
    <property type="entry name" value="PROPHAGE INTEGRASE"/>
    <property type="match status" value="1"/>
</dbReference>
<dbReference type="Gene3D" id="3.30.160.390">
    <property type="entry name" value="Integrase, DNA-binding domain"/>
    <property type="match status" value="1"/>
</dbReference>
<keyword evidence="7" id="KW-1185">Reference proteome</keyword>
<name>A0A0K6ISL4_9GAMM</name>
<dbReference type="Gene3D" id="1.10.150.130">
    <property type="match status" value="1"/>
</dbReference>
<dbReference type="SUPFAM" id="SSF56349">
    <property type="entry name" value="DNA breaking-rejoining enzymes"/>
    <property type="match status" value="1"/>
</dbReference>
<dbReference type="InterPro" id="IPR050808">
    <property type="entry name" value="Phage_Integrase"/>
</dbReference>
<sequence length="418" mass="47659">MAKLTATQVQSYARTATANKKYSDGNGLYFCVRKSGMPYWMLRYTSLNGRREATLGQYPSMTLAEARLESSKMQLQLQQGEDPLAIRAIETIPEIQNVSQLFQDWYAKDLSRRLKHPNIPKRVFTKEIAPVIGQLPIQAVRPTHVREVLERIRESNRPTIANDTLMYMKQLFRHAIKLDLTLNNPAAAFTVDDAGGVESSKDRMLSKEEIHYAFSVFHTHINSFGRDNYLACCLFLVLGVRKSELCEAMWREMDLTTGVWDLPKERSKTGVPISIPLPRQAIAWFNELQIRACGSPYVFPARRASHRPHMGPDTLNRAISKLFGREPGRKKQPPNKMGKLEHFTVHDLRRTFRSLAASLGIAGNVAERCLNHKLKGVEGIYDRHDYFEERRIAHQTVADVVEPLVNFEHPSQHNTGGH</sequence>
<dbReference type="PROSITE" id="PS51898">
    <property type="entry name" value="TYR_RECOMBINASE"/>
    <property type="match status" value="1"/>
</dbReference>
<accession>A0A0K6ISL4</accession>
<dbReference type="Gene3D" id="1.10.443.10">
    <property type="entry name" value="Intergrase catalytic core"/>
    <property type="match status" value="1"/>
</dbReference>
<dbReference type="InterPro" id="IPR010998">
    <property type="entry name" value="Integrase_recombinase_N"/>
</dbReference>
<dbReference type="Pfam" id="PF13356">
    <property type="entry name" value="Arm-DNA-bind_3"/>
    <property type="match status" value="1"/>
</dbReference>
<evidence type="ECO:0000256" key="2">
    <source>
        <dbReference type="ARBA" id="ARBA00022908"/>
    </source>
</evidence>
<evidence type="ECO:0000259" key="5">
    <source>
        <dbReference type="PROSITE" id="PS51898"/>
    </source>
</evidence>
<dbReference type="RefSeq" id="WP_055464389.1">
    <property type="nucleotide sequence ID" value="NZ_CYHG01000015.1"/>
</dbReference>
<organism evidence="6 7">
    <name type="scientific">Marinomonas fungiae</name>
    <dbReference type="NCBI Taxonomy" id="1137284"/>
    <lineage>
        <taxon>Bacteria</taxon>
        <taxon>Pseudomonadati</taxon>
        <taxon>Pseudomonadota</taxon>
        <taxon>Gammaproteobacteria</taxon>
        <taxon>Oceanospirillales</taxon>
        <taxon>Oceanospirillaceae</taxon>
        <taxon>Marinomonas</taxon>
    </lineage>
</organism>
<feature type="domain" description="Tyr recombinase" evidence="5">
    <location>
        <begin position="200"/>
        <end position="395"/>
    </location>
</feature>
<evidence type="ECO:0000313" key="6">
    <source>
        <dbReference type="EMBL" id="CUB06091.1"/>
    </source>
</evidence>
<proteinExistence type="inferred from homology"/>
<dbReference type="Pfam" id="PF22022">
    <property type="entry name" value="Phage_int_M"/>
    <property type="match status" value="1"/>
</dbReference>
<comment type="similarity">
    <text evidence="1">Belongs to the 'phage' integrase family.</text>
</comment>
<keyword evidence="2" id="KW-0229">DNA integration</keyword>
<evidence type="ECO:0000256" key="1">
    <source>
        <dbReference type="ARBA" id="ARBA00008857"/>
    </source>
</evidence>
<dbReference type="InterPro" id="IPR011010">
    <property type="entry name" value="DNA_brk_join_enz"/>
</dbReference>
<dbReference type="GO" id="GO:0015074">
    <property type="term" value="P:DNA integration"/>
    <property type="evidence" value="ECO:0007669"/>
    <property type="project" value="UniProtKB-KW"/>
</dbReference>
<dbReference type="InterPro" id="IPR038488">
    <property type="entry name" value="Integrase_DNA-bd_sf"/>
</dbReference>
<dbReference type="InterPro" id="IPR025166">
    <property type="entry name" value="Integrase_DNA_bind_dom"/>
</dbReference>
<keyword evidence="4" id="KW-0233">DNA recombination</keyword>
<protein>
    <submittedName>
        <fullName evidence="6">Integrase</fullName>
    </submittedName>
</protein>
<dbReference type="EMBL" id="CYHG01000015">
    <property type="protein sequence ID" value="CUB06091.1"/>
    <property type="molecule type" value="Genomic_DNA"/>
</dbReference>
<dbReference type="InterPro" id="IPR053876">
    <property type="entry name" value="Phage_int_M"/>
</dbReference>
<dbReference type="CDD" id="cd00801">
    <property type="entry name" value="INT_P4_C"/>
    <property type="match status" value="1"/>
</dbReference>
<dbReference type="STRING" id="1137284.GCA_001418205_03376"/>